<gene>
    <name evidence="12" type="ordered locus">Marpi_1210</name>
</gene>
<dbReference type="Gene3D" id="3.40.1190.10">
    <property type="entry name" value="Mur-like, catalytic domain"/>
    <property type="match status" value="1"/>
</dbReference>
<keyword evidence="8" id="KW-0131">Cell cycle</keyword>
<sequence length="417" mass="47830">MSKFVFDSRQVEDGDIFVAIKGERNNGHDFVNEAFKKGAVKAIVEEERDYNGEVLLVDNVIDFLNREASKILVDNSKIRIGITGSNGKTTTKNFLAHLLAYGFKVFKTEKNYNTEIGIPLSILNNYSGEPVSIVEMGLRKEDDIGFLTRLYKPNVSILLNIGTAHLQFFEKREKIASEKLKIVFEMEKPGIVFVNGDEELLNIDYPEDVKVFRFGENENNDGVLIDFDYLNGNTRVFYNIYNEDVMRTLQGIWSKGQLIDALAALLVSLYFEIPLDPFYIFSFKLPEKRFELKEYNGKIVINDAYNASKESFFSAFESIEKMDVDRKVLIMGRVLEITDEVEYHMEIINEAKKVFDKIYFYDPEEFFDFEGIEYLRNSDDVLNVLNAESGLIYVKASNGTGLGAIVEKILNEKNNKQ</sequence>
<dbReference type="GO" id="GO:0005524">
    <property type="term" value="F:ATP binding"/>
    <property type="evidence" value="ECO:0007669"/>
    <property type="project" value="UniProtKB-KW"/>
</dbReference>
<evidence type="ECO:0000256" key="6">
    <source>
        <dbReference type="ARBA" id="ARBA00022960"/>
    </source>
</evidence>
<dbReference type="GO" id="GO:0047480">
    <property type="term" value="F:UDP-N-acetylmuramoyl-tripeptide-D-alanyl-D-alanine ligase activity"/>
    <property type="evidence" value="ECO:0007669"/>
    <property type="project" value="InterPro"/>
</dbReference>
<dbReference type="STRING" id="443254.Marpi_1210"/>
<dbReference type="InterPro" id="IPR035911">
    <property type="entry name" value="MurE/MurF_N"/>
</dbReference>
<dbReference type="HOGENOM" id="CLU_031507_1_2_0"/>
<proteinExistence type="predicted"/>
<dbReference type="InterPro" id="IPR013221">
    <property type="entry name" value="Mur_ligase_cen"/>
</dbReference>
<accession>H2J8D1</accession>
<feature type="domain" description="Mur ligase N-terminal catalytic" evidence="10">
    <location>
        <begin position="7"/>
        <end position="50"/>
    </location>
</feature>
<dbReference type="Proteomes" id="UP000007161">
    <property type="component" value="Chromosome"/>
</dbReference>
<keyword evidence="7" id="KW-0573">Peptidoglycan synthesis</keyword>
<dbReference type="RefSeq" id="WP_014296686.1">
    <property type="nucleotide sequence ID" value="NC_016751.1"/>
</dbReference>
<dbReference type="EMBL" id="CP003257">
    <property type="protein sequence ID" value="AEX85615.1"/>
    <property type="molecule type" value="Genomic_DNA"/>
</dbReference>
<dbReference type="GO" id="GO:0051301">
    <property type="term" value="P:cell division"/>
    <property type="evidence" value="ECO:0007669"/>
    <property type="project" value="UniProtKB-KW"/>
</dbReference>
<dbReference type="Pfam" id="PF01225">
    <property type="entry name" value="Mur_ligase"/>
    <property type="match status" value="1"/>
</dbReference>
<evidence type="ECO:0000313" key="12">
    <source>
        <dbReference type="EMBL" id="AEX85615.1"/>
    </source>
</evidence>
<evidence type="ECO:0000256" key="4">
    <source>
        <dbReference type="ARBA" id="ARBA00022741"/>
    </source>
</evidence>
<keyword evidence="13" id="KW-1185">Reference proteome</keyword>
<protein>
    <submittedName>
        <fullName evidence="12">UDP-N-acetylmuramoyl-tripeptide--D-alanyl-D-alanine ligase</fullName>
    </submittedName>
</protein>
<dbReference type="Gene3D" id="3.90.190.20">
    <property type="entry name" value="Mur ligase, C-terminal domain"/>
    <property type="match status" value="1"/>
</dbReference>
<dbReference type="PANTHER" id="PTHR43024">
    <property type="entry name" value="UDP-N-ACETYLMURAMOYL-TRIPEPTIDE--D-ALANYL-D-ALANINE LIGASE"/>
    <property type="match status" value="1"/>
</dbReference>
<reference evidence="13" key="2">
    <citation type="submission" date="2012-01" db="EMBL/GenBank/DDBJ databases">
        <title>Complete sequence of chromosome of Marinitoga piezophila KA3.</title>
        <authorList>
            <person name="Lucas S."/>
            <person name="Han J."/>
            <person name="Lapidus A."/>
            <person name="Cheng J.-F."/>
            <person name="Goodwin L."/>
            <person name="Pitluck S."/>
            <person name="Peters L."/>
            <person name="Mikhailova N."/>
            <person name="Teshima H."/>
            <person name="Detter J.C."/>
            <person name="Han C."/>
            <person name="Tapia R."/>
            <person name="Land M."/>
            <person name="Hauser L."/>
            <person name="Kyrpides N."/>
            <person name="Ivanova N."/>
            <person name="Pagani I."/>
            <person name="Jebbar M."/>
            <person name="Vannier P."/>
            <person name="Oger P."/>
            <person name="Cario A."/>
            <person name="Bartlett D."/>
            <person name="Noll K.M."/>
            <person name="Woyke T."/>
        </authorList>
    </citation>
    <scope>NUCLEOTIDE SEQUENCE [LARGE SCALE GENOMIC DNA]</scope>
    <source>
        <strain evidence="13">DSM 14283 / JCM 11233 / KA3</strain>
    </source>
</reference>
<dbReference type="GO" id="GO:0009252">
    <property type="term" value="P:peptidoglycan biosynthetic process"/>
    <property type="evidence" value="ECO:0007669"/>
    <property type="project" value="UniProtKB-KW"/>
</dbReference>
<dbReference type="NCBIfam" id="TIGR01143">
    <property type="entry name" value="murF"/>
    <property type="match status" value="1"/>
</dbReference>
<dbReference type="SUPFAM" id="SSF53244">
    <property type="entry name" value="MurD-like peptide ligases, peptide-binding domain"/>
    <property type="match status" value="1"/>
</dbReference>
<feature type="domain" description="Mur ligase central" evidence="11">
    <location>
        <begin position="82"/>
        <end position="223"/>
    </location>
</feature>
<dbReference type="InterPro" id="IPR051046">
    <property type="entry name" value="MurCDEF_CellWall_CoF430Synth"/>
</dbReference>
<evidence type="ECO:0000256" key="1">
    <source>
        <dbReference type="ARBA" id="ARBA00022490"/>
    </source>
</evidence>
<name>H2J8D1_MARPK</name>
<keyword evidence="5" id="KW-0067">ATP-binding</keyword>
<keyword evidence="6" id="KW-0133">Cell shape</keyword>
<evidence type="ECO:0000256" key="9">
    <source>
        <dbReference type="ARBA" id="ARBA00023316"/>
    </source>
</evidence>
<keyword evidence="1" id="KW-0963">Cytoplasm</keyword>
<organism evidence="12 13">
    <name type="scientific">Marinitoga piezophila (strain DSM 14283 / JCM 11233 / KA3)</name>
    <dbReference type="NCBI Taxonomy" id="443254"/>
    <lineage>
        <taxon>Bacteria</taxon>
        <taxon>Thermotogati</taxon>
        <taxon>Thermotogota</taxon>
        <taxon>Thermotogae</taxon>
        <taxon>Petrotogales</taxon>
        <taxon>Petrotogaceae</taxon>
        <taxon>Marinitoga</taxon>
    </lineage>
</organism>
<dbReference type="Pfam" id="PF08245">
    <property type="entry name" value="Mur_ligase_M"/>
    <property type="match status" value="1"/>
</dbReference>
<dbReference type="InterPro" id="IPR036565">
    <property type="entry name" value="Mur-like_cat_sf"/>
</dbReference>
<evidence type="ECO:0000256" key="5">
    <source>
        <dbReference type="ARBA" id="ARBA00022840"/>
    </source>
</evidence>
<dbReference type="PANTHER" id="PTHR43024:SF1">
    <property type="entry name" value="UDP-N-ACETYLMURAMOYL-TRIPEPTIDE--D-ALANYL-D-ALANINE LIGASE"/>
    <property type="match status" value="1"/>
</dbReference>
<dbReference type="KEGG" id="mpz:Marpi_1210"/>
<keyword evidence="3" id="KW-0132">Cell division</keyword>
<keyword evidence="2 12" id="KW-0436">Ligase</keyword>
<evidence type="ECO:0000256" key="7">
    <source>
        <dbReference type="ARBA" id="ARBA00022984"/>
    </source>
</evidence>
<evidence type="ECO:0000256" key="8">
    <source>
        <dbReference type="ARBA" id="ARBA00023306"/>
    </source>
</evidence>
<evidence type="ECO:0000259" key="10">
    <source>
        <dbReference type="Pfam" id="PF01225"/>
    </source>
</evidence>
<keyword evidence="9" id="KW-0961">Cell wall biogenesis/degradation</keyword>
<dbReference type="InterPro" id="IPR000713">
    <property type="entry name" value="Mur_ligase_N"/>
</dbReference>
<dbReference type="AlphaFoldDB" id="H2J8D1"/>
<dbReference type="SUPFAM" id="SSF53623">
    <property type="entry name" value="MurD-like peptide ligases, catalytic domain"/>
    <property type="match status" value="1"/>
</dbReference>
<keyword evidence="4" id="KW-0547">Nucleotide-binding</keyword>
<dbReference type="eggNOG" id="COG0770">
    <property type="taxonomic scope" value="Bacteria"/>
</dbReference>
<dbReference type="GO" id="GO:0008360">
    <property type="term" value="P:regulation of cell shape"/>
    <property type="evidence" value="ECO:0007669"/>
    <property type="project" value="UniProtKB-KW"/>
</dbReference>
<dbReference type="GO" id="GO:0071555">
    <property type="term" value="P:cell wall organization"/>
    <property type="evidence" value="ECO:0007669"/>
    <property type="project" value="UniProtKB-KW"/>
</dbReference>
<dbReference type="InterPro" id="IPR036615">
    <property type="entry name" value="Mur_ligase_C_dom_sf"/>
</dbReference>
<dbReference type="SUPFAM" id="SSF63418">
    <property type="entry name" value="MurE/MurF N-terminal domain"/>
    <property type="match status" value="1"/>
</dbReference>
<evidence type="ECO:0000259" key="11">
    <source>
        <dbReference type="Pfam" id="PF08245"/>
    </source>
</evidence>
<dbReference type="Gene3D" id="3.40.1390.10">
    <property type="entry name" value="MurE/MurF, N-terminal domain"/>
    <property type="match status" value="1"/>
</dbReference>
<reference evidence="12 13" key="1">
    <citation type="journal article" date="2012" name="J. Bacteriol.">
        <title>Complete Genome Sequence of the Thermophilic, Piezophilic, Heterotrophic Bacterium Marinitoga piezophila KA3.</title>
        <authorList>
            <person name="Lucas S."/>
            <person name="Han J."/>
            <person name="Lapidus A."/>
            <person name="Cheng J.F."/>
            <person name="Goodwin L.A."/>
            <person name="Pitluck S."/>
            <person name="Peters L."/>
            <person name="Mikhailova N."/>
            <person name="Teshima H."/>
            <person name="Detter J.C."/>
            <person name="Han C."/>
            <person name="Tapia R."/>
            <person name="Land M."/>
            <person name="Hauser L."/>
            <person name="Kyrpides N.C."/>
            <person name="Ivanova N."/>
            <person name="Pagani I."/>
            <person name="Vannier P."/>
            <person name="Oger P."/>
            <person name="Bartlett D.H."/>
            <person name="Noll K.M."/>
            <person name="Woyke T."/>
            <person name="Jebbar M."/>
        </authorList>
    </citation>
    <scope>NUCLEOTIDE SEQUENCE [LARGE SCALE GENOMIC DNA]</scope>
    <source>
        <strain evidence="13">DSM 14283 / JCM 11233 / KA3</strain>
    </source>
</reference>
<evidence type="ECO:0000256" key="2">
    <source>
        <dbReference type="ARBA" id="ARBA00022598"/>
    </source>
</evidence>
<evidence type="ECO:0000256" key="3">
    <source>
        <dbReference type="ARBA" id="ARBA00022618"/>
    </source>
</evidence>
<dbReference type="InterPro" id="IPR005863">
    <property type="entry name" value="UDP-N-AcMur_synth"/>
</dbReference>
<evidence type="ECO:0000313" key="13">
    <source>
        <dbReference type="Proteomes" id="UP000007161"/>
    </source>
</evidence>
<dbReference type="OrthoDB" id="9801978at2"/>